<keyword evidence="5" id="KW-0735">Signal-anchor</keyword>
<accession>A0A1W0W2Q5</accession>
<feature type="domain" description="Fe2OG dioxygenase" evidence="9">
    <location>
        <begin position="89"/>
        <end position="211"/>
    </location>
</feature>
<dbReference type="InterPro" id="IPR045054">
    <property type="entry name" value="P4HA-like"/>
</dbReference>
<dbReference type="PANTHER" id="PTHR10869:SF62">
    <property type="entry name" value="PROCOLLAGEN-PROLINE 4-DIOXYGENASE"/>
    <property type="match status" value="1"/>
</dbReference>
<sequence>MLPGTALTARTRTIRPAGTSSGFWWCYKWLRMNLLLNFAMGDLHAAACFIILTARVTVTRVFSSCFAKDPVVSRIEERIAAWTLLPRENVEKMQIQRYQHGQKYDPHFDYFDDKIHHTRGGPRYATVLMYLSTVDKGGETVFPKAKGWESQPKDDTFSECAHKGLAVKPVKGDAVLFFSLHVDGGPDPLTLHGSCPVIQGEKWSAPNWIHVRSFEYRPLLVVPKDAPTRASIARSGLR</sequence>
<dbReference type="PANTHER" id="PTHR10869">
    <property type="entry name" value="PROLYL 4-HYDROXYLASE ALPHA SUBUNIT"/>
    <property type="match status" value="1"/>
</dbReference>
<dbReference type="eggNOG" id="KOG1591">
    <property type="taxonomic scope" value="Eukaryota"/>
</dbReference>
<dbReference type="AlphaFoldDB" id="A0A1W0W2Q5"/>
<protein>
    <recommendedName>
        <fullName evidence="9">Fe2OG dioxygenase domain-containing protein</fullName>
    </recommendedName>
</protein>
<evidence type="ECO:0000313" key="10">
    <source>
        <dbReference type="EMBL" id="OQU88650.1"/>
    </source>
</evidence>
<comment type="subcellular location">
    <subcellularLocation>
        <location evidence="2">Endoplasmic reticulum membrane</location>
        <topology evidence="2">Single-pass type II membrane protein</topology>
    </subcellularLocation>
</comment>
<dbReference type="GO" id="GO:0005789">
    <property type="term" value="C:endoplasmic reticulum membrane"/>
    <property type="evidence" value="ECO:0007669"/>
    <property type="project" value="UniProtKB-SubCell"/>
</dbReference>
<keyword evidence="3" id="KW-0479">Metal-binding</keyword>
<dbReference type="InParanoid" id="A0A1W0W2Q5"/>
<dbReference type="SMART" id="SM00702">
    <property type="entry name" value="P4Hc"/>
    <property type="match status" value="1"/>
</dbReference>
<dbReference type="InterPro" id="IPR005123">
    <property type="entry name" value="Oxoglu/Fe-dep_dioxygenase_dom"/>
</dbReference>
<dbReference type="Proteomes" id="UP000000768">
    <property type="component" value="Chromosome 2"/>
</dbReference>
<evidence type="ECO:0000256" key="2">
    <source>
        <dbReference type="ARBA" id="ARBA00004648"/>
    </source>
</evidence>
<comment type="catalytic activity">
    <reaction evidence="8">
        <text>L-prolyl-[collagen] + 2-oxoglutarate + O2 = trans-4-hydroxy-L-prolyl-[collagen] + succinate + CO2</text>
        <dbReference type="Rhea" id="RHEA:18945"/>
        <dbReference type="Rhea" id="RHEA-COMP:11676"/>
        <dbReference type="Rhea" id="RHEA-COMP:11680"/>
        <dbReference type="ChEBI" id="CHEBI:15379"/>
        <dbReference type="ChEBI" id="CHEBI:16526"/>
        <dbReference type="ChEBI" id="CHEBI:16810"/>
        <dbReference type="ChEBI" id="CHEBI:30031"/>
        <dbReference type="ChEBI" id="CHEBI:50342"/>
        <dbReference type="ChEBI" id="CHEBI:61965"/>
        <dbReference type="EC" id="1.14.11.2"/>
    </reaction>
</comment>
<evidence type="ECO:0000256" key="8">
    <source>
        <dbReference type="ARBA" id="ARBA00049169"/>
    </source>
</evidence>
<dbReference type="OMA" id="RECCHIL"/>
<dbReference type="PROSITE" id="PS51471">
    <property type="entry name" value="FE2OG_OXY"/>
    <property type="match status" value="1"/>
</dbReference>
<reference evidence="11" key="2">
    <citation type="journal article" date="2018" name="Plant J.">
        <title>The Sorghum bicolor reference genome: improved assembly, gene annotations, a transcriptome atlas, and signatures of genome organization.</title>
        <authorList>
            <person name="McCormick R.F."/>
            <person name="Truong S.K."/>
            <person name="Sreedasyam A."/>
            <person name="Jenkins J."/>
            <person name="Shu S."/>
            <person name="Sims D."/>
            <person name="Kennedy M."/>
            <person name="Amirebrahimi M."/>
            <person name="Weers B.D."/>
            <person name="McKinley B."/>
            <person name="Mattison A."/>
            <person name="Morishige D.T."/>
            <person name="Grimwood J."/>
            <person name="Schmutz J."/>
            <person name="Mullet J.E."/>
        </authorList>
    </citation>
    <scope>NUCLEOTIDE SEQUENCE [LARGE SCALE GENOMIC DNA]</scope>
    <source>
        <strain evidence="11">cv. BTx623</strain>
    </source>
</reference>
<dbReference type="InterPro" id="IPR044862">
    <property type="entry name" value="Pro_4_hyd_alph_FE2OG_OXY"/>
</dbReference>
<evidence type="ECO:0000256" key="6">
    <source>
        <dbReference type="ARBA" id="ARBA00023002"/>
    </source>
</evidence>
<evidence type="ECO:0000256" key="3">
    <source>
        <dbReference type="ARBA" id="ARBA00022723"/>
    </source>
</evidence>
<keyword evidence="7" id="KW-0408">Iron</keyword>
<reference evidence="10 11" key="1">
    <citation type="journal article" date="2009" name="Nature">
        <title>The Sorghum bicolor genome and the diversification of grasses.</title>
        <authorList>
            <person name="Paterson A.H."/>
            <person name="Bowers J.E."/>
            <person name="Bruggmann R."/>
            <person name="Dubchak I."/>
            <person name="Grimwood J."/>
            <person name="Gundlach H."/>
            <person name="Haberer G."/>
            <person name="Hellsten U."/>
            <person name="Mitros T."/>
            <person name="Poliakov A."/>
            <person name="Schmutz J."/>
            <person name="Spannagl M."/>
            <person name="Tang H."/>
            <person name="Wang X."/>
            <person name="Wicker T."/>
            <person name="Bharti A.K."/>
            <person name="Chapman J."/>
            <person name="Feltus F.A."/>
            <person name="Gowik U."/>
            <person name="Grigoriev I.V."/>
            <person name="Lyons E."/>
            <person name="Maher C.A."/>
            <person name="Martis M."/>
            <person name="Narechania A."/>
            <person name="Otillar R.P."/>
            <person name="Penning B.W."/>
            <person name="Salamov A.A."/>
            <person name="Wang Y."/>
            <person name="Zhang L."/>
            <person name="Carpita N.C."/>
            <person name="Freeling M."/>
            <person name="Gingle A.R."/>
            <person name="Hash C.T."/>
            <person name="Keller B."/>
            <person name="Klein P."/>
            <person name="Kresovich S."/>
            <person name="McCann M.C."/>
            <person name="Ming R."/>
            <person name="Peterson D.G."/>
            <person name="Mehboob-ur-Rahman"/>
            <person name="Ware D."/>
            <person name="Westhoff P."/>
            <person name="Mayer K.F."/>
            <person name="Messing J."/>
            <person name="Rokhsar D.S."/>
        </authorList>
    </citation>
    <scope>NUCLEOTIDE SEQUENCE [LARGE SCALE GENOMIC DNA]</scope>
    <source>
        <strain evidence="11">cv. BTx623</strain>
    </source>
</reference>
<dbReference type="InterPro" id="IPR006620">
    <property type="entry name" value="Pro_4_hyd_alph"/>
</dbReference>
<organism evidence="10 11">
    <name type="scientific">Sorghum bicolor</name>
    <name type="common">Sorghum</name>
    <name type="synonym">Sorghum vulgare</name>
    <dbReference type="NCBI Taxonomy" id="4558"/>
    <lineage>
        <taxon>Eukaryota</taxon>
        <taxon>Viridiplantae</taxon>
        <taxon>Streptophyta</taxon>
        <taxon>Embryophyta</taxon>
        <taxon>Tracheophyta</taxon>
        <taxon>Spermatophyta</taxon>
        <taxon>Magnoliopsida</taxon>
        <taxon>Liliopsida</taxon>
        <taxon>Poales</taxon>
        <taxon>Poaceae</taxon>
        <taxon>PACMAD clade</taxon>
        <taxon>Panicoideae</taxon>
        <taxon>Andropogonodae</taxon>
        <taxon>Andropogoneae</taxon>
        <taxon>Sorghinae</taxon>
        <taxon>Sorghum</taxon>
    </lineage>
</organism>
<comment type="cofactor">
    <cofactor evidence="1">
        <name>L-ascorbate</name>
        <dbReference type="ChEBI" id="CHEBI:38290"/>
    </cofactor>
</comment>
<keyword evidence="5" id="KW-0812">Transmembrane</keyword>
<name>A0A1W0W2Q5_SORBI</name>
<keyword evidence="6" id="KW-0560">Oxidoreductase</keyword>
<evidence type="ECO:0000256" key="5">
    <source>
        <dbReference type="ARBA" id="ARBA00022968"/>
    </source>
</evidence>
<evidence type="ECO:0000259" key="9">
    <source>
        <dbReference type="PROSITE" id="PS51471"/>
    </source>
</evidence>
<evidence type="ECO:0000256" key="4">
    <source>
        <dbReference type="ARBA" id="ARBA00022964"/>
    </source>
</evidence>
<evidence type="ECO:0000313" key="11">
    <source>
        <dbReference type="Proteomes" id="UP000000768"/>
    </source>
</evidence>
<keyword evidence="4" id="KW-0223">Dioxygenase</keyword>
<dbReference type="GO" id="GO:0004656">
    <property type="term" value="F:procollagen-proline 4-dioxygenase activity"/>
    <property type="evidence" value="ECO:0000318"/>
    <property type="project" value="GO_Central"/>
</dbReference>
<dbReference type="Pfam" id="PF13640">
    <property type="entry name" value="2OG-FeII_Oxy_3"/>
    <property type="match status" value="1"/>
</dbReference>
<evidence type="ECO:0000256" key="1">
    <source>
        <dbReference type="ARBA" id="ARBA00001961"/>
    </source>
</evidence>
<dbReference type="GO" id="GO:0031418">
    <property type="term" value="F:L-ascorbic acid binding"/>
    <property type="evidence" value="ECO:0007669"/>
    <property type="project" value="InterPro"/>
</dbReference>
<keyword evidence="11" id="KW-1185">Reference proteome</keyword>
<dbReference type="Gene3D" id="2.60.120.620">
    <property type="entry name" value="q2cbj1_9rhob like domain"/>
    <property type="match status" value="1"/>
</dbReference>
<proteinExistence type="predicted"/>
<dbReference type="GO" id="GO:0005783">
    <property type="term" value="C:endoplasmic reticulum"/>
    <property type="evidence" value="ECO:0000318"/>
    <property type="project" value="GO_Central"/>
</dbReference>
<dbReference type="EMBL" id="CM000761">
    <property type="protein sequence ID" value="OQU88650.1"/>
    <property type="molecule type" value="Genomic_DNA"/>
</dbReference>
<evidence type="ECO:0000256" key="7">
    <source>
        <dbReference type="ARBA" id="ARBA00023004"/>
    </source>
</evidence>
<gene>
    <name evidence="10" type="ORF">SORBI_3002G068701</name>
</gene>
<dbReference type="Gramene" id="OQU88650">
    <property type="protein sequence ID" value="OQU88650"/>
    <property type="gene ID" value="SORBI_3002G068701"/>
</dbReference>
<dbReference type="GO" id="GO:0005506">
    <property type="term" value="F:iron ion binding"/>
    <property type="evidence" value="ECO:0007669"/>
    <property type="project" value="InterPro"/>
</dbReference>